<gene>
    <name evidence="6" type="ordered locus">AciPR4_0523</name>
</gene>
<dbReference type="Proteomes" id="UP000006844">
    <property type="component" value="Chromosome"/>
</dbReference>
<keyword evidence="2" id="KW-0092">Biotin</keyword>
<dbReference type="NCBIfam" id="TIGR00121">
    <property type="entry name" value="birA_ligase"/>
    <property type="match status" value="1"/>
</dbReference>
<dbReference type="AlphaFoldDB" id="E8V3U4"/>
<dbReference type="HOGENOM" id="CLU_051096_5_2_0"/>
<dbReference type="InterPro" id="IPR004143">
    <property type="entry name" value="BPL_LPL_catalytic"/>
</dbReference>
<dbReference type="CDD" id="cd16442">
    <property type="entry name" value="BPL"/>
    <property type="match status" value="1"/>
</dbReference>
<dbReference type="RefSeq" id="WP_013567091.1">
    <property type="nucleotide sequence ID" value="NC_014963.1"/>
</dbReference>
<dbReference type="Gene3D" id="2.30.30.100">
    <property type="match status" value="1"/>
</dbReference>
<dbReference type="InterPro" id="IPR045864">
    <property type="entry name" value="aa-tRNA-synth_II/BPL/LPL"/>
</dbReference>
<protein>
    <recommendedName>
        <fullName evidence="3">biotin--[biotin carboxyl-carrier protein] ligase</fullName>
        <ecNumber evidence="3">6.3.4.15</ecNumber>
    </recommendedName>
</protein>
<dbReference type="SUPFAM" id="SSF55681">
    <property type="entry name" value="Class II aaRS and biotin synthetases"/>
    <property type="match status" value="1"/>
</dbReference>
<evidence type="ECO:0000256" key="3">
    <source>
        <dbReference type="ARBA" id="ARBA00024227"/>
    </source>
</evidence>
<feature type="domain" description="BPL/LPL catalytic" evidence="5">
    <location>
        <begin position="18"/>
        <end position="203"/>
    </location>
</feature>
<evidence type="ECO:0000256" key="4">
    <source>
        <dbReference type="ARBA" id="ARBA00047846"/>
    </source>
</evidence>
<dbReference type="PROSITE" id="PS51733">
    <property type="entry name" value="BPL_LPL_CATALYTIC"/>
    <property type="match status" value="1"/>
</dbReference>
<dbReference type="eggNOG" id="COG0340">
    <property type="taxonomic scope" value="Bacteria"/>
</dbReference>
<evidence type="ECO:0000256" key="2">
    <source>
        <dbReference type="ARBA" id="ARBA00023267"/>
    </source>
</evidence>
<evidence type="ECO:0000256" key="1">
    <source>
        <dbReference type="ARBA" id="ARBA00022598"/>
    </source>
</evidence>
<sequence>MDLEALDAALAGTAFCRAAGGRVLHFEEISSTNTYLVEQAQQDAAAGTVCVADRQTAGRGRGGHAWHSEAGAGLYVSALLRPELSVSHALKISLAAGLAVQTTLEQSCGFHVDLRWPNDIVVPQPGAFSKKMGGLLTETGVSVEGQLRYAVIGIGLNLNHIEMPAEIAASATSARMITGRSVRREEVLVSLLHALSQEMILLVQDPEEILRRFTSKSGWALGKRVKVDEDEGYTGVTDGLDERGFLRVRLANGAIRTPRHGGVREVGPE</sequence>
<dbReference type="OrthoDB" id="9807064at2"/>
<dbReference type="STRING" id="401053.AciPR4_0523"/>
<evidence type="ECO:0000313" key="7">
    <source>
        <dbReference type="Proteomes" id="UP000006844"/>
    </source>
</evidence>
<evidence type="ECO:0000259" key="5">
    <source>
        <dbReference type="PROSITE" id="PS51733"/>
    </source>
</evidence>
<dbReference type="GO" id="GO:0004077">
    <property type="term" value="F:biotin--[biotin carboxyl-carrier protein] ligase activity"/>
    <property type="evidence" value="ECO:0007669"/>
    <property type="project" value="UniProtKB-EC"/>
</dbReference>
<dbReference type="PANTHER" id="PTHR12835:SF5">
    <property type="entry name" value="BIOTIN--PROTEIN LIGASE"/>
    <property type="match status" value="1"/>
</dbReference>
<evidence type="ECO:0000313" key="6">
    <source>
        <dbReference type="EMBL" id="ADV81358.1"/>
    </source>
</evidence>
<dbReference type="EMBL" id="CP002467">
    <property type="protein sequence ID" value="ADV81358.1"/>
    <property type="molecule type" value="Genomic_DNA"/>
</dbReference>
<keyword evidence="7" id="KW-1185">Reference proteome</keyword>
<name>E8V3U4_TERSS</name>
<dbReference type="InterPro" id="IPR003142">
    <property type="entry name" value="BPL_C"/>
</dbReference>
<keyword evidence="1 6" id="KW-0436">Ligase</keyword>
<dbReference type="PANTHER" id="PTHR12835">
    <property type="entry name" value="BIOTIN PROTEIN LIGASE"/>
    <property type="match status" value="1"/>
</dbReference>
<dbReference type="KEGG" id="tsa:AciPR4_0523"/>
<dbReference type="Gene3D" id="3.30.930.10">
    <property type="entry name" value="Bira Bifunctional Protein, Domain 2"/>
    <property type="match status" value="1"/>
</dbReference>
<dbReference type="Pfam" id="PF02237">
    <property type="entry name" value="BPL_C"/>
    <property type="match status" value="1"/>
</dbReference>
<dbReference type="GO" id="GO:0005737">
    <property type="term" value="C:cytoplasm"/>
    <property type="evidence" value="ECO:0007669"/>
    <property type="project" value="TreeGrafter"/>
</dbReference>
<reference evidence="6 7" key="1">
    <citation type="journal article" date="2012" name="Stand. Genomic Sci.">
        <title>Complete genome sequence of Terriglobus saanensis type strain SP1PR4(T), an Acidobacteria from tundra soil.</title>
        <authorList>
            <person name="Rawat S.R."/>
            <person name="Mannisto M.K."/>
            <person name="Starovoytov V."/>
            <person name="Goodwin L."/>
            <person name="Nolan M."/>
            <person name="Hauser L."/>
            <person name="Land M."/>
            <person name="Davenport K.W."/>
            <person name="Woyke T."/>
            <person name="Haggblom M.M."/>
        </authorList>
    </citation>
    <scope>NUCLEOTIDE SEQUENCE</scope>
    <source>
        <strain evidence="7">ATCC BAA-1853 / DSM 23119 / SP1PR4</strain>
    </source>
</reference>
<proteinExistence type="predicted"/>
<dbReference type="EC" id="6.3.4.15" evidence="3"/>
<dbReference type="Pfam" id="PF03099">
    <property type="entry name" value="BPL_LplA_LipB"/>
    <property type="match status" value="1"/>
</dbReference>
<organism evidence="6 7">
    <name type="scientific">Terriglobus saanensis (strain ATCC BAA-1853 / DSM 23119 / SP1PR4)</name>
    <dbReference type="NCBI Taxonomy" id="401053"/>
    <lineage>
        <taxon>Bacteria</taxon>
        <taxon>Pseudomonadati</taxon>
        <taxon>Acidobacteriota</taxon>
        <taxon>Terriglobia</taxon>
        <taxon>Terriglobales</taxon>
        <taxon>Acidobacteriaceae</taxon>
        <taxon>Terriglobus</taxon>
    </lineage>
</organism>
<accession>E8V3U4</accession>
<comment type="catalytic activity">
    <reaction evidence="4">
        <text>biotin + L-lysyl-[protein] + ATP = N(6)-biotinyl-L-lysyl-[protein] + AMP + diphosphate + H(+)</text>
        <dbReference type="Rhea" id="RHEA:11756"/>
        <dbReference type="Rhea" id="RHEA-COMP:9752"/>
        <dbReference type="Rhea" id="RHEA-COMP:10505"/>
        <dbReference type="ChEBI" id="CHEBI:15378"/>
        <dbReference type="ChEBI" id="CHEBI:29969"/>
        <dbReference type="ChEBI" id="CHEBI:30616"/>
        <dbReference type="ChEBI" id="CHEBI:33019"/>
        <dbReference type="ChEBI" id="CHEBI:57586"/>
        <dbReference type="ChEBI" id="CHEBI:83144"/>
        <dbReference type="ChEBI" id="CHEBI:456215"/>
        <dbReference type="EC" id="6.3.4.15"/>
    </reaction>
</comment>
<dbReference type="InterPro" id="IPR004408">
    <property type="entry name" value="Biotin_CoA_COase_ligase"/>
</dbReference>